<name>A0ABY1KF78_9BACL</name>
<protein>
    <submittedName>
        <fullName evidence="2">S-layer homology domain-containing protein</fullName>
    </submittedName>
</protein>
<reference evidence="2 3" key="1">
    <citation type="submission" date="2017-01" db="EMBL/GenBank/DDBJ databases">
        <authorList>
            <person name="Varghese N."/>
            <person name="Submissions S."/>
        </authorList>
    </citation>
    <scope>NUCLEOTIDE SEQUENCE [LARGE SCALE GENOMIC DNA]</scope>
    <source>
        <strain evidence="2 3">ATCC 23464</strain>
    </source>
</reference>
<sequence>MDQFGIIKKDVELPTTGPDSNPQPTVSLKDISGHWGESAIKSGFDAGYITMVRAAKLGVNTKASLSFSDKNSIPAWAVPYVATAVKEGLVNGVGQNRFAPQQVATRAEAAAFIAKLLNVKN</sequence>
<accession>A0ABY1KF78</accession>
<evidence type="ECO:0000313" key="2">
    <source>
        <dbReference type="EMBL" id="SIR58999.1"/>
    </source>
</evidence>
<keyword evidence="3" id="KW-1185">Reference proteome</keyword>
<comment type="caution">
    <text evidence="2">The sequence shown here is derived from an EMBL/GenBank/DDBJ whole genome shotgun (WGS) entry which is preliminary data.</text>
</comment>
<dbReference type="Pfam" id="PF00395">
    <property type="entry name" value="SLH"/>
    <property type="match status" value="1"/>
</dbReference>
<proteinExistence type="predicted"/>
<feature type="domain" description="SLH" evidence="1">
    <location>
        <begin position="64"/>
        <end position="121"/>
    </location>
</feature>
<dbReference type="EMBL" id="FTNK01000021">
    <property type="protein sequence ID" value="SIR58999.1"/>
    <property type="molecule type" value="Genomic_DNA"/>
</dbReference>
<organism evidence="2 3">
    <name type="scientific">Paenibacillus macquariensis</name>
    <dbReference type="NCBI Taxonomy" id="948756"/>
    <lineage>
        <taxon>Bacteria</taxon>
        <taxon>Bacillati</taxon>
        <taxon>Bacillota</taxon>
        <taxon>Bacilli</taxon>
        <taxon>Bacillales</taxon>
        <taxon>Paenibacillaceae</taxon>
        <taxon>Paenibacillus</taxon>
    </lineage>
</organism>
<evidence type="ECO:0000259" key="1">
    <source>
        <dbReference type="PROSITE" id="PS51272"/>
    </source>
</evidence>
<dbReference type="RefSeq" id="WP_068587396.1">
    <property type="nucleotide sequence ID" value="NZ_FTNK01000021.1"/>
</dbReference>
<gene>
    <name evidence="2" type="ORF">SAMN05421578_1218</name>
</gene>
<dbReference type="InterPro" id="IPR001119">
    <property type="entry name" value="SLH_dom"/>
</dbReference>
<dbReference type="PROSITE" id="PS51272">
    <property type="entry name" value="SLH"/>
    <property type="match status" value="1"/>
</dbReference>
<evidence type="ECO:0000313" key="3">
    <source>
        <dbReference type="Proteomes" id="UP000186666"/>
    </source>
</evidence>
<dbReference type="Proteomes" id="UP000186666">
    <property type="component" value="Unassembled WGS sequence"/>
</dbReference>